<sequence length="95" mass="10813">MRLDLVGECNASGCLHQSAIIGTEGEGSFQDPEIWLQNHISIMRFPKLRPVMSIFVTLLLSYLLLLFLRFAATDQEPLQQDLEASVHLQKFLIRV</sequence>
<keyword evidence="3" id="KW-1185">Reference proteome</keyword>
<accession>A0ABR2NFX9</accession>
<keyword evidence="1" id="KW-0812">Transmembrane</keyword>
<organism evidence="2 3">
    <name type="scientific">Hibiscus sabdariffa</name>
    <name type="common">roselle</name>
    <dbReference type="NCBI Taxonomy" id="183260"/>
    <lineage>
        <taxon>Eukaryota</taxon>
        <taxon>Viridiplantae</taxon>
        <taxon>Streptophyta</taxon>
        <taxon>Embryophyta</taxon>
        <taxon>Tracheophyta</taxon>
        <taxon>Spermatophyta</taxon>
        <taxon>Magnoliopsida</taxon>
        <taxon>eudicotyledons</taxon>
        <taxon>Gunneridae</taxon>
        <taxon>Pentapetalae</taxon>
        <taxon>rosids</taxon>
        <taxon>malvids</taxon>
        <taxon>Malvales</taxon>
        <taxon>Malvaceae</taxon>
        <taxon>Malvoideae</taxon>
        <taxon>Hibiscus</taxon>
    </lineage>
</organism>
<keyword evidence="1" id="KW-1133">Transmembrane helix</keyword>
<gene>
    <name evidence="2" type="ORF">V6N11_058154</name>
</gene>
<reference evidence="2 3" key="1">
    <citation type="journal article" date="2024" name="G3 (Bethesda)">
        <title>Genome assembly of Hibiscus sabdariffa L. provides insights into metabolisms of medicinal natural products.</title>
        <authorList>
            <person name="Kim T."/>
        </authorList>
    </citation>
    <scope>NUCLEOTIDE SEQUENCE [LARGE SCALE GENOMIC DNA]</scope>
    <source>
        <strain evidence="2">TK-2024</strain>
        <tissue evidence="2">Old leaves</tissue>
    </source>
</reference>
<keyword evidence="1" id="KW-0472">Membrane</keyword>
<feature type="transmembrane region" description="Helical" evidence="1">
    <location>
        <begin position="51"/>
        <end position="72"/>
    </location>
</feature>
<protein>
    <submittedName>
        <fullName evidence="2">Uncharacterized protein</fullName>
    </submittedName>
</protein>
<dbReference type="EMBL" id="JBBPBN010000152">
    <property type="protein sequence ID" value="KAK8975103.1"/>
    <property type="molecule type" value="Genomic_DNA"/>
</dbReference>
<proteinExistence type="predicted"/>
<evidence type="ECO:0000256" key="1">
    <source>
        <dbReference type="SAM" id="Phobius"/>
    </source>
</evidence>
<evidence type="ECO:0000313" key="3">
    <source>
        <dbReference type="Proteomes" id="UP001396334"/>
    </source>
</evidence>
<evidence type="ECO:0000313" key="2">
    <source>
        <dbReference type="EMBL" id="KAK8975103.1"/>
    </source>
</evidence>
<comment type="caution">
    <text evidence="2">The sequence shown here is derived from an EMBL/GenBank/DDBJ whole genome shotgun (WGS) entry which is preliminary data.</text>
</comment>
<name>A0ABR2NFX9_9ROSI</name>
<dbReference type="Proteomes" id="UP001396334">
    <property type="component" value="Unassembled WGS sequence"/>
</dbReference>